<dbReference type="OrthoDB" id="10250600at2759"/>
<dbReference type="FunCoup" id="A0A7R8YVR8">
    <property type="interactions" value="2165"/>
</dbReference>
<dbReference type="PANTHER" id="PTHR13554:SF10">
    <property type="entry name" value="26S PROTEASOME NON-ATPASE REGULATORY SUBUNIT 5"/>
    <property type="match status" value="1"/>
</dbReference>
<organism evidence="4 5">
    <name type="scientific">Hermetia illucens</name>
    <name type="common">Black soldier fly</name>
    <dbReference type="NCBI Taxonomy" id="343691"/>
    <lineage>
        <taxon>Eukaryota</taxon>
        <taxon>Metazoa</taxon>
        <taxon>Ecdysozoa</taxon>
        <taxon>Arthropoda</taxon>
        <taxon>Hexapoda</taxon>
        <taxon>Insecta</taxon>
        <taxon>Pterygota</taxon>
        <taxon>Neoptera</taxon>
        <taxon>Endopterygota</taxon>
        <taxon>Diptera</taxon>
        <taxon>Brachycera</taxon>
        <taxon>Stratiomyomorpha</taxon>
        <taxon>Stratiomyidae</taxon>
        <taxon>Hermetiinae</taxon>
        <taxon>Hermetia</taxon>
    </lineage>
</organism>
<keyword evidence="5" id="KW-1185">Reference proteome</keyword>
<dbReference type="GO" id="GO:0043248">
    <property type="term" value="P:proteasome assembly"/>
    <property type="evidence" value="ECO:0007669"/>
    <property type="project" value="InterPro"/>
</dbReference>
<reference evidence="4 5" key="1">
    <citation type="submission" date="2020-11" db="EMBL/GenBank/DDBJ databases">
        <authorList>
            <person name="Wallbank WR R."/>
            <person name="Pardo Diaz C."/>
            <person name="Kozak K."/>
            <person name="Martin S."/>
            <person name="Jiggins C."/>
            <person name="Moest M."/>
            <person name="Warren A I."/>
            <person name="Generalovic N T."/>
            <person name="Byers J.R.P. K."/>
            <person name="Montejo-Kovacevich G."/>
            <person name="Yen C E."/>
        </authorList>
    </citation>
    <scope>NUCLEOTIDE SEQUENCE [LARGE SCALE GENOMIC DNA]</scope>
</reference>
<evidence type="ECO:0000313" key="4">
    <source>
        <dbReference type="EMBL" id="CAD7086614.1"/>
    </source>
</evidence>
<dbReference type="InParanoid" id="A0A7R8YVR8"/>
<sequence length="491" mass="55680">MSEEWCREKLEKLQVSEERMNTLEQIRDHLTQNPSLEAAVTRNFLVSPEFFSCADETCGSEQVALTCDILTICLSHLDLDTPNFSRLLEPSLSHQNQNVRLLALNELIRILHRRPDINTFNENLTIAVIKCLESQLTTVGSAAIEILSKILLVSYKENAIKTNLLQLLEQRDVVRCRVYEVAVNLARASPEMLDEVEPIISRMIGELDSDDILFKLNLLELLVILAEQNHGVVYLEEKGVFQLVTRQVEEVSKHPLGSILIPGYMKFFGKIAYSQPQRIILGYPRMVHSLFDCILAGEIGAMPTALDTLGNLAHSSQGKIILDSTYSERMREALESLGHSFRNYPTDLKVRAFNAFEVVFKTEGIASNEIIEITKKWHQQLTGYADFRFLLEFSKNPFPDIKIACLSLVKTLCTYQWGILALRDTAGFVEFLMDRRVEFNKDALFLKYDINGILANTADVFDAHTLLQLKRYVEDGVLYIEGVIEVAVDGS</sequence>
<dbReference type="InterPro" id="IPR011989">
    <property type="entry name" value="ARM-like"/>
</dbReference>
<dbReference type="Gene3D" id="1.25.10.10">
    <property type="entry name" value="Leucine-rich Repeat Variant"/>
    <property type="match status" value="1"/>
</dbReference>
<dbReference type="EMBL" id="LR899012">
    <property type="protein sequence ID" value="CAD7086614.1"/>
    <property type="molecule type" value="Genomic_DNA"/>
</dbReference>
<protein>
    <recommendedName>
        <fullName evidence="2">26S proteasome non-ATPase regulatory subunit 5</fullName>
    </recommendedName>
</protein>
<dbReference type="InterPro" id="IPR019538">
    <property type="entry name" value="PSMD5"/>
</dbReference>
<keyword evidence="3" id="KW-0175">Coiled coil</keyword>
<dbReference type="SUPFAM" id="SSF48371">
    <property type="entry name" value="ARM repeat"/>
    <property type="match status" value="1"/>
</dbReference>
<evidence type="ECO:0000313" key="5">
    <source>
        <dbReference type="Proteomes" id="UP000594454"/>
    </source>
</evidence>
<dbReference type="AlphaFoldDB" id="A0A7R8YVR8"/>
<proteinExistence type="inferred from homology"/>
<dbReference type="Pfam" id="PF10508">
    <property type="entry name" value="Proteasom_PSMB"/>
    <property type="match status" value="1"/>
</dbReference>
<accession>A0A7R8YVR8</accession>
<comment type="similarity">
    <text evidence="1">Belongs to the proteasome subunit S5B/HSM3 family.</text>
</comment>
<dbReference type="PANTHER" id="PTHR13554">
    <property type="entry name" value="26S PROTEASOME NON-ATPASE REGULATORY SUBUNIT 5-RELATED"/>
    <property type="match status" value="1"/>
</dbReference>
<gene>
    <name evidence="4" type="ORF">HERILL_LOCUS9375</name>
</gene>
<evidence type="ECO:0000256" key="1">
    <source>
        <dbReference type="ARBA" id="ARBA00006823"/>
    </source>
</evidence>
<feature type="coiled-coil region" evidence="3">
    <location>
        <begin position="6"/>
        <end position="33"/>
    </location>
</feature>
<dbReference type="GO" id="GO:0005829">
    <property type="term" value="C:cytosol"/>
    <property type="evidence" value="ECO:0007669"/>
    <property type="project" value="TreeGrafter"/>
</dbReference>
<dbReference type="InterPro" id="IPR016024">
    <property type="entry name" value="ARM-type_fold"/>
</dbReference>
<dbReference type="OMA" id="WGQEYIS"/>
<evidence type="ECO:0000256" key="2">
    <source>
        <dbReference type="ARBA" id="ARBA00014933"/>
    </source>
</evidence>
<evidence type="ECO:0000256" key="3">
    <source>
        <dbReference type="SAM" id="Coils"/>
    </source>
</evidence>
<dbReference type="Proteomes" id="UP000594454">
    <property type="component" value="Chromosome 4"/>
</dbReference>
<name>A0A7R8YVR8_HERIL</name>